<gene>
    <name evidence="2" type="ORF">AVR91_0208985</name>
</gene>
<feature type="region of interest" description="Disordered" evidence="1">
    <location>
        <begin position="1"/>
        <end position="38"/>
    </location>
</feature>
<dbReference type="Proteomes" id="UP000076660">
    <property type="component" value="Unassembled WGS sequence"/>
</dbReference>
<reference evidence="2 3" key="1">
    <citation type="submission" date="2016-12" db="EMBL/GenBank/DDBJ databases">
        <title>Amycolatopsis keratiniphila subsp. keratiniphila genome sequencing and assembly.</title>
        <authorList>
            <person name="Mayilraj S."/>
            <person name="Kaur N."/>
        </authorList>
    </citation>
    <scope>NUCLEOTIDE SEQUENCE [LARGE SCALE GENOMIC DNA]</scope>
    <source>
        <strain evidence="2 3">DSM 44409</strain>
    </source>
</reference>
<sequence>MTDQHEQDTEPNDESAERATEPRTYDLGTPWTKAATSVNPSVTGNIRWTKAAAALSAPGNDVTAALQALANPGISAQVRSALESYNTSTKMIAASVATVVESAALWQKTVAIPTARILKFYDLSGVDLQLRPMLDQVAGALSGLGELLQDHQRQQLVEGGPANWTELHETHDVLDLLDVVGEHGIPVTWVPRASILAELIDAEPAERDNVLNSRRNDILDDCDRVLYGLKKGFSDEQVCLLQQAIHVLRLGQFGPAQALATLIFDTTLRATVLPPTKHGYYAKVKDKINDMSFLTALAVTYWPVLAALDQFNGQTDEPTPSRFNRHATVHQADLIQFTEVNALIVVMLATSMLREAQFTEDQQESNPAEPDCKDKP</sequence>
<evidence type="ECO:0000256" key="1">
    <source>
        <dbReference type="SAM" id="MobiDB-lite"/>
    </source>
</evidence>
<feature type="compositionally biased region" description="Basic and acidic residues" evidence="1">
    <location>
        <begin position="15"/>
        <end position="24"/>
    </location>
</feature>
<dbReference type="EMBL" id="LQMT02000010">
    <property type="protein sequence ID" value="ONF72342.1"/>
    <property type="molecule type" value="Genomic_DNA"/>
</dbReference>
<evidence type="ECO:0000313" key="2">
    <source>
        <dbReference type="EMBL" id="ONF72342.1"/>
    </source>
</evidence>
<name>A0A1W2LYT3_9PSEU</name>
<comment type="caution">
    <text evidence="2">The sequence shown here is derived from an EMBL/GenBank/DDBJ whole genome shotgun (WGS) entry which is preliminary data.</text>
</comment>
<organism evidence="2 3">
    <name type="scientific">Amycolatopsis keratiniphila subsp. keratiniphila</name>
    <dbReference type="NCBI Taxonomy" id="227715"/>
    <lineage>
        <taxon>Bacteria</taxon>
        <taxon>Bacillati</taxon>
        <taxon>Actinomycetota</taxon>
        <taxon>Actinomycetes</taxon>
        <taxon>Pseudonocardiales</taxon>
        <taxon>Pseudonocardiaceae</taxon>
        <taxon>Amycolatopsis</taxon>
        <taxon>Amycolatopsis japonica group</taxon>
    </lineage>
</organism>
<dbReference type="OrthoDB" id="4549247at2"/>
<dbReference type="AlphaFoldDB" id="A0A1W2LYT3"/>
<accession>A0A1W2LYT3</accession>
<dbReference type="RefSeq" id="WP_063271558.1">
    <property type="nucleotide sequence ID" value="NZ_LQMT02000010.1"/>
</dbReference>
<protein>
    <submittedName>
        <fullName evidence="2">Uncharacterized protein</fullName>
    </submittedName>
</protein>
<evidence type="ECO:0000313" key="3">
    <source>
        <dbReference type="Proteomes" id="UP000076660"/>
    </source>
</evidence>
<proteinExistence type="predicted"/>